<dbReference type="Proteomes" id="UP000033657">
    <property type="component" value="Unassembled WGS sequence"/>
</dbReference>
<dbReference type="RefSeq" id="WP_045593910.1">
    <property type="nucleotide sequence ID" value="NZ_JYGM01000010.1"/>
</dbReference>
<accession>A0A0F2CQV0</accession>
<dbReference type="AlphaFoldDB" id="A0A0F2CQV0"/>
<organism evidence="1 2">
    <name type="scientific">Streptococcus oralis subsp. oralis</name>
    <dbReference type="NCBI Taxonomy" id="1891914"/>
    <lineage>
        <taxon>Bacteria</taxon>
        <taxon>Bacillati</taxon>
        <taxon>Bacillota</taxon>
        <taxon>Bacilli</taxon>
        <taxon>Lactobacillales</taxon>
        <taxon>Streptococcaceae</taxon>
        <taxon>Streptococcus</taxon>
    </lineage>
</organism>
<sequence>MTTNDIVKRLKNYKKIEKAIIGLQRKLNELDNSYYPKSANFEQRVTTSKVNTTENRLISIIQKKDTIIHEIMTLTDEKLAVLDLIDYLDDFVEWLTITKIYVLCEPVEIICRDLRLSKTQLYRVRKKAIERLEAEVNNS</sequence>
<gene>
    <name evidence="1" type="ORF">TZ87_01820</name>
</gene>
<protein>
    <recommendedName>
        <fullName evidence="3">Phage protein</fullName>
    </recommendedName>
</protein>
<evidence type="ECO:0008006" key="3">
    <source>
        <dbReference type="Google" id="ProtNLM"/>
    </source>
</evidence>
<reference evidence="1 2" key="1">
    <citation type="submission" date="2015-02" db="EMBL/GenBank/DDBJ databases">
        <title>Evolution of amylase-binding proteins of oral streptococcal species.</title>
        <authorList>
            <person name="Haase E.M."/>
        </authorList>
    </citation>
    <scope>NUCLEOTIDE SEQUENCE [LARGE SCALE GENOMIC DNA]</scope>
    <source>
        <strain evidence="1 2">COL85/1862</strain>
    </source>
</reference>
<name>A0A0F2CQV0_STROR</name>
<evidence type="ECO:0000313" key="2">
    <source>
        <dbReference type="Proteomes" id="UP000033657"/>
    </source>
</evidence>
<comment type="caution">
    <text evidence="1">The sequence shown here is derived from an EMBL/GenBank/DDBJ whole genome shotgun (WGS) entry which is preliminary data.</text>
</comment>
<dbReference type="PATRIC" id="fig|28037.209.peg.1787"/>
<dbReference type="EMBL" id="JYGM01000010">
    <property type="protein sequence ID" value="KJQ61113.1"/>
    <property type="molecule type" value="Genomic_DNA"/>
</dbReference>
<proteinExistence type="predicted"/>
<dbReference type="OrthoDB" id="2222386at2"/>
<evidence type="ECO:0000313" key="1">
    <source>
        <dbReference type="EMBL" id="KJQ61113.1"/>
    </source>
</evidence>